<protein>
    <submittedName>
        <fullName evidence="2">FMN reductase</fullName>
    </submittedName>
    <submittedName>
        <fullName evidence="3">Oxidoreductase</fullName>
    </submittedName>
</protein>
<dbReference type="GO" id="GO:0010181">
    <property type="term" value="F:FMN binding"/>
    <property type="evidence" value="ECO:0007669"/>
    <property type="project" value="TreeGrafter"/>
</dbReference>
<dbReference type="InterPro" id="IPR029039">
    <property type="entry name" value="Flavoprotein-like_sf"/>
</dbReference>
<dbReference type="InterPro" id="IPR050712">
    <property type="entry name" value="NAD(P)H-dep_reductase"/>
</dbReference>
<dbReference type="EMBL" id="BJUD01000001">
    <property type="protein sequence ID" value="GEK27815.1"/>
    <property type="molecule type" value="Genomic_DNA"/>
</dbReference>
<dbReference type="Proteomes" id="UP000321429">
    <property type="component" value="Unassembled WGS sequence"/>
</dbReference>
<evidence type="ECO:0000313" key="4">
    <source>
        <dbReference type="Proteomes" id="UP000051139"/>
    </source>
</evidence>
<dbReference type="PANTHER" id="PTHR30543:SF21">
    <property type="entry name" value="NAD(P)H-DEPENDENT FMN REDUCTASE LOT6"/>
    <property type="match status" value="1"/>
</dbReference>
<dbReference type="AlphaFoldDB" id="A0A0R2L5N5"/>
<dbReference type="Proteomes" id="UP000051139">
    <property type="component" value="Unassembled WGS sequence"/>
</dbReference>
<dbReference type="EMBL" id="JQCB01000002">
    <property type="protein sequence ID" value="KRN97054.1"/>
    <property type="molecule type" value="Genomic_DNA"/>
</dbReference>
<gene>
    <name evidence="3" type="ORF">IV55_GL000932</name>
    <name evidence="2" type="ORF">LSI01_01260</name>
</gene>
<dbReference type="OrthoDB" id="9812295at2"/>
<dbReference type="SUPFAM" id="SSF52218">
    <property type="entry name" value="Flavoproteins"/>
    <property type="match status" value="1"/>
</dbReference>
<dbReference type="Pfam" id="PF03358">
    <property type="entry name" value="FMN_red"/>
    <property type="match status" value="1"/>
</dbReference>
<evidence type="ECO:0000313" key="2">
    <source>
        <dbReference type="EMBL" id="GEK27815.1"/>
    </source>
</evidence>
<accession>A0A0R2L5N5</accession>
<proteinExistence type="predicted"/>
<dbReference type="InterPro" id="IPR005025">
    <property type="entry name" value="FMN_Rdtase-like_dom"/>
</dbReference>
<dbReference type="Gene3D" id="3.40.50.360">
    <property type="match status" value="1"/>
</dbReference>
<evidence type="ECO:0000259" key="1">
    <source>
        <dbReference type="Pfam" id="PF03358"/>
    </source>
</evidence>
<dbReference type="STRING" id="348151.IV55_GL000932"/>
<comment type="caution">
    <text evidence="3">The sequence shown here is derived from an EMBL/GenBank/DDBJ whole genome shotgun (WGS) entry which is preliminary data.</text>
</comment>
<dbReference type="PATRIC" id="fig|348151.3.peg.957"/>
<reference evidence="3 4" key="1">
    <citation type="journal article" date="2015" name="Genome Announc.">
        <title>Expanding the biotechnology potential of lactobacilli through comparative genomics of 213 strains and associated genera.</title>
        <authorList>
            <person name="Sun Z."/>
            <person name="Harris H.M."/>
            <person name="McCann A."/>
            <person name="Guo C."/>
            <person name="Argimon S."/>
            <person name="Zhang W."/>
            <person name="Yang X."/>
            <person name="Jeffery I.B."/>
            <person name="Cooney J.C."/>
            <person name="Kagawa T.F."/>
            <person name="Liu W."/>
            <person name="Song Y."/>
            <person name="Salvetti E."/>
            <person name="Wrobel A."/>
            <person name="Rasinkangas P."/>
            <person name="Parkhill J."/>
            <person name="Rea M.C."/>
            <person name="O'Sullivan O."/>
            <person name="Ritari J."/>
            <person name="Douillard F.P."/>
            <person name="Paul Ross R."/>
            <person name="Yang R."/>
            <person name="Briner A.E."/>
            <person name="Felis G.E."/>
            <person name="de Vos W.M."/>
            <person name="Barrangou R."/>
            <person name="Klaenhammer T.R."/>
            <person name="Caufield P.W."/>
            <person name="Cui Y."/>
            <person name="Zhang H."/>
            <person name="O'Toole P.W."/>
        </authorList>
    </citation>
    <scope>NUCLEOTIDE SEQUENCE [LARGE SCALE GENOMIC DNA]</scope>
    <source>
        <strain evidence="3 4">DSM 22696</strain>
    </source>
</reference>
<dbReference type="GO" id="GO:0005829">
    <property type="term" value="C:cytosol"/>
    <property type="evidence" value="ECO:0007669"/>
    <property type="project" value="TreeGrafter"/>
</dbReference>
<organism evidence="3 4">
    <name type="scientific">Furfurilactobacillus siliginis</name>
    <dbReference type="NCBI Taxonomy" id="348151"/>
    <lineage>
        <taxon>Bacteria</taxon>
        <taxon>Bacillati</taxon>
        <taxon>Bacillota</taxon>
        <taxon>Bacilli</taxon>
        <taxon>Lactobacillales</taxon>
        <taxon>Lactobacillaceae</taxon>
        <taxon>Furfurilactobacillus</taxon>
    </lineage>
</organism>
<dbReference type="RefSeq" id="WP_057809036.1">
    <property type="nucleotide sequence ID" value="NZ_BJUD01000001.1"/>
</dbReference>
<evidence type="ECO:0000313" key="3">
    <source>
        <dbReference type="EMBL" id="KRN97054.1"/>
    </source>
</evidence>
<name>A0A0R2L5N5_9LACO</name>
<sequence length="203" mass="22511">MTKFIAIVGTNSDQSTNRKLLQFMQQHFADKADIELAEIKGWPIFNKPEDKHVPAEALALADKIDQADGVIISTPEYDHSVPASLMNALEWLSYGIHPFVDKPVMITGTSYGTLGSSRAQAHLRIILDSPELRARIMPSSEFLLGHSLQAFDEDGDLTDTEKVDKLDGLFADFETFVDLTKQLNNASGINKQEATDFSWDNLG</sequence>
<evidence type="ECO:0000313" key="5">
    <source>
        <dbReference type="Proteomes" id="UP000321429"/>
    </source>
</evidence>
<feature type="domain" description="NADPH-dependent FMN reductase-like" evidence="1">
    <location>
        <begin position="3"/>
        <end position="147"/>
    </location>
</feature>
<dbReference type="PANTHER" id="PTHR30543">
    <property type="entry name" value="CHROMATE REDUCTASE"/>
    <property type="match status" value="1"/>
</dbReference>
<reference evidence="2 5" key="2">
    <citation type="submission" date="2019-07" db="EMBL/GenBank/DDBJ databases">
        <title>Whole genome shotgun sequence of Lactobacillus siliginis NBRC 101315.</title>
        <authorList>
            <person name="Hosoyama A."/>
            <person name="Uohara A."/>
            <person name="Ohji S."/>
            <person name="Ichikawa N."/>
        </authorList>
    </citation>
    <scope>NUCLEOTIDE SEQUENCE [LARGE SCALE GENOMIC DNA]</scope>
    <source>
        <strain evidence="2 5">NBRC 101315</strain>
    </source>
</reference>
<dbReference type="GO" id="GO:0016491">
    <property type="term" value="F:oxidoreductase activity"/>
    <property type="evidence" value="ECO:0007669"/>
    <property type="project" value="InterPro"/>
</dbReference>
<keyword evidence="4" id="KW-1185">Reference proteome</keyword>